<keyword evidence="6 13" id="KW-0812">Transmembrane</keyword>
<dbReference type="eggNOG" id="COG1377">
    <property type="taxonomic scope" value="Bacteria"/>
</dbReference>
<feature type="transmembrane region" description="Helical" evidence="13">
    <location>
        <begin position="93"/>
        <end position="121"/>
    </location>
</feature>
<proteinExistence type="inferred from homology"/>
<dbReference type="AlphaFoldDB" id="S9Z964"/>
<feature type="transmembrane region" description="Helical" evidence="13">
    <location>
        <begin position="142"/>
        <end position="170"/>
    </location>
</feature>
<comment type="similarity">
    <text evidence="2 13">Belongs to the type III secretion exporter family.</text>
</comment>
<evidence type="ECO:0000256" key="11">
    <source>
        <dbReference type="ARBA" id="ARBA00023225"/>
    </source>
</evidence>
<comment type="subcellular location">
    <subcellularLocation>
        <location evidence="1">Cell membrane</location>
        <topology evidence="1">Multi-pass membrane protein</topology>
    </subcellularLocation>
</comment>
<evidence type="ECO:0000256" key="10">
    <source>
        <dbReference type="ARBA" id="ARBA00023136"/>
    </source>
</evidence>
<evidence type="ECO:0000256" key="8">
    <source>
        <dbReference type="ARBA" id="ARBA00022927"/>
    </source>
</evidence>
<dbReference type="InterPro" id="IPR006135">
    <property type="entry name" value="T3SS_substrate_exporter"/>
</dbReference>
<dbReference type="EMBL" id="ATJV01000125">
    <property type="protein sequence ID" value="EPZ13800.1"/>
    <property type="molecule type" value="Genomic_DNA"/>
</dbReference>
<keyword evidence="7 13" id="KW-1005">Bacterial flagellum biogenesis</keyword>
<dbReference type="SUPFAM" id="SSF160544">
    <property type="entry name" value="EscU C-terminal domain-like"/>
    <property type="match status" value="1"/>
</dbReference>
<feature type="transmembrane region" description="Helical" evidence="13">
    <location>
        <begin position="37"/>
        <end position="58"/>
    </location>
</feature>
<name>S9Z964_9RHOO</name>
<dbReference type="InterPro" id="IPR006136">
    <property type="entry name" value="FlhB"/>
</dbReference>
<evidence type="ECO:0000256" key="7">
    <source>
        <dbReference type="ARBA" id="ARBA00022795"/>
    </source>
</evidence>
<dbReference type="GO" id="GO:0009306">
    <property type="term" value="P:protein secretion"/>
    <property type="evidence" value="ECO:0007669"/>
    <property type="project" value="InterPro"/>
</dbReference>
<evidence type="ECO:0000256" key="2">
    <source>
        <dbReference type="ARBA" id="ARBA00010690"/>
    </source>
</evidence>
<feature type="compositionally biased region" description="Acidic residues" evidence="14">
    <location>
        <begin position="1"/>
        <end position="10"/>
    </location>
</feature>
<keyword evidence="15" id="KW-0282">Flagellum</keyword>
<feature type="compositionally biased region" description="Basic and acidic residues" evidence="14">
    <location>
        <begin position="11"/>
        <end position="29"/>
    </location>
</feature>
<reference evidence="15 16" key="1">
    <citation type="submission" date="2013-06" db="EMBL/GenBank/DDBJ databases">
        <title>Draft genome sequence of Thauera terpenica.</title>
        <authorList>
            <person name="Liu B."/>
            <person name="Frostegard A.H."/>
            <person name="Shapleigh J.P."/>
        </authorList>
    </citation>
    <scope>NUCLEOTIDE SEQUENCE [LARGE SCALE GENOMIC DNA]</scope>
    <source>
        <strain evidence="15 16">58Eu</strain>
    </source>
</reference>
<keyword evidence="9 13" id="KW-1133">Transmembrane helix</keyword>
<gene>
    <name evidence="13" type="primary">flhB</name>
    <name evidence="15" type="ORF">M622_08895</name>
</gene>
<evidence type="ECO:0000256" key="14">
    <source>
        <dbReference type="SAM" id="MobiDB-lite"/>
    </source>
</evidence>
<evidence type="ECO:0000256" key="9">
    <source>
        <dbReference type="ARBA" id="ARBA00022989"/>
    </source>
</evidence>
<sequence>MESGVAEDSDLEKTEAPSSRRLEQAREEGQVPQSRELSTFFVTITGVLTLWLLGGWMAERMLALLRTGFAFERETAFDVTLMLEVLRGQLGGALLMLMPLFLTLMVAALAAPVVLGGLVFAPKALGFKFSRMNPLQGLSRMFSVHGLAEMVKAILKSVLIGGVASMVLWSNKDHLFDLMVTPLEVGLADFSSTVIFAAVLIAASLGLLALMDVPFQLWQYHKKLRMTKEEVKREGKEQEGDPQVKGRIRAMQREMARRRMMAEVPKADVVVTNPTHFSVALKYDAQRMGAPVVIAKGRGETALKIRELARENKVPVLEAAPLARALYKHCELEQAIPAALFTAVAEVMAYVYQLDTWMKEGGLPPPPPAHLPVPAGMDPGSPDQ</sequence>
<comment type="caution">
    <text evidence="15">The sequence shown here is derived from an EMBL/GenBank/DDBJ whole genome shotgun (WGS) entry which is preliminary data.</text>
</comment>
<keyword evidence="4 13" id="KW-0813">Transport</keyword>
<evidence type="ECO:0000256" key="1">
    <source>
        <dbReference type="ARBA" id="ARBA00004651"/>
    </source>
</evidence>
<evidence type="ECO:0000256" key="12">
    <source>
        <dbReference type="ARBA" id="ARBA00025078"/>
    </source>
</evidence>
<evidence type="ECO:0000256" key="13">
    <source>
        <dbReference type="RuleBase" id="RU364091"/>
    </source>
</evidence>
<dbReference type="NCBIfam" id="TIGR00328">
    <property type="entry name" value="flhB"/>
    <property type="match status" value="1"/>
</dbReference>
<evidence type="ECO:0000256" key="6">
    <source>
        <dbReference type="ARBA" id="ARBA00022692"/>
    </source>
</evidence>
<keyword evidence="5 13" id="KW-1003">Cell membrane</keyword>
<dbReference type="GO" id="GO:0044780">
    <property type="term" value="P:bacterial-type flagellum assembly"/>
    <property type="evidence" value="ECO:0007669"/>
    <property type="project" value="InterPro"/>
</dbReference>
<evidence type="ECO:0000256" key="5">
    <source>
        <dbReference type="ARBA" id="ARBA00022475"/>
    </source>
</evidence>
<feature type="transmembrane region" description="Helical" evidence="13">
    <location>
        <begin position="190"/>
        <end position="215"/>
    </location>
</feature>
<dbReference type="Gene3D" id="3.40.1690.10">
    <property type="entry name" value="secretion proteins EscU"/>
    <property type="match status" value="1"/>
</dbReference>
<organism evidence="15 16">
    <name type="scientific">Thauera terpenica 58Eu</name>
    <dbReference type="NCBI Taxonomy" id="1348657"/>
    <lineage>
        <taxon>Bacteria</taxon>
        <taxon>Pseudomonadati</taxon>
        <taxon>Pseudomonadota</taxon>
        <taxon>Betaproteobacteria</taxon>
        <taxon>Rhodocyclales</taxon>
        <taxon>Zoogloeaceae</taxon>
        <taxon>Thauera</taxon>
    </lineage>
</organism>
<dbReference type="Proteomes" id="UP000015455">
    <property type="component" value="Unassembled WGS sequence"/>
</dbReference>
<keyword evidence="10 13" id="KW-0472">Membrane</keyword>
<keyword evidence="8 13" id="KW-0653">Protein transport</keyword>
<dbReference type="PANTHER" id="PTHR30531:SF12">
    <property type="entry name" value="FLAGELLAR BIOSYNTHETIC PROTEIN FLHB"/>
    <property type="match status" value="1"/>
</dbReference>
<comment type="function">
    <text evidence="12 13">Required for formation of the rod structure in the basal body of the flagellar apparatus. Together with FliI and FliH, may constitute the export apparatus of flagellin.</text>
</comment>
<protein>
    <recommendedName>
        <fullName evidence="3 13">Flagellar biosynthetic protein FlhB</fullName>
    </recommendedName>
</protein>
<dbReference type="InterPro" id="IPR029025">
    <property type="entry name" value="T3SS_substrate_exporter_C"/>
</dbReference>
<dbReference type="PATRIC" id="fig|1348657.5.peg.3823"/>
<keyword evidence="15" id="KW-0969">Cilium</keyword>
<dbReference type="Pfam" id="PF01312">
    <property type="entry name" value="Bac_export_2"/>
    <property type="match status" value="1"/>
</dbReference>
<dbReference type="FunFam" id="3.40.1690.10:FF:000001">
    <property type="entry name" value="Flagellar biosynthetic protein FlhB"/>
    <property type="match status" value="1"/>
</dbReference>
<keyword evidence="11 13" id="KW-1006">Bacterial flagellum protein export</keyword>
<keyword evidence="16" id="KW-1185">Reference proteome</keyword>
<feature type="region of interest" description="Disordered" evidence="14">
    <location>
        <begin position="1"/>
        <end position="30"/>
    </location>
</feature>
<evidence type="ECO:0000256" key="3">
    <source>
        <dbReference type="ARBA" id="ARBA00021622"/>
    </source>
</evidence>
<dbReference type="GO" id="GO:0005886">
    <property type="term" value="C:plasma membrane"/>
    <property type="evidence" value="ECO:0007669"/>
    <property type="project" value="UniProtKB-SubCell"/>
</dbReference>
<evidence type="ECO:0000313" key="16">
    <source>
        <dbReference type="Proteomes" id="UP000015455"/>
    </source>
</evidence>
<dbReference type="PRINTS" id="PR00950">
    <property type="entry name" value="TYPE3IMSPROT"/>
</dbReference>
<evidence type="ECO:0000313" key="15">
    <source>
        <dbReference type="EMBL" id="EPZ13800.1"/>
    </source>
</evidence>
<accession>S9Z964</accession>
<dbReference type="Gene3D" id="6.10.250.2080">
    <property type="match status" value="1"/>
</dbReference>
<dbReference type="STRING" id="1348657.M622_08895"/>
<keyword evidence="15" id="KW-0966">Cell projection</keyword>
<dbReference type="PANTHER" id="PTHR30531">
    <property type="entry name" value="FLAGELLAR BIOSYNTHETIC PROTEIN FLHB"/>
    <property type="match status" value="1"/>
</dbReference>
<feature type="region of interest" description="Disordered" evidence="14">
    <location>
        <begin position="363"/>
        <end position="384"/>
    </location>
</feature>
<evidence type="ECO:0000256" key="4">
    <source>
        <dbReference type="ARBA" id="ARBA00022448"/>
    </source>
</evidence>